<dbReference type="PANTHER" id="PTHR35218">
    <property type="entry name" value="RNASE H DOMAIN-CONTAINING PROTEIN"/>
    <property type="match status" value="1"/>
</dbReference>
<accession>A0AAV9L1W8</accession>
<proteinExistence type="predicted"/>
<dbReference type="Gene3D" id="3.60.10.10">
    <property type="entry name" value="Endonuclease/exonuclease/phosphatase"/>
    <property type="match status" value="1"/>
</dbReference>
<evidence type="ECO:0000313" key="1">
    <source>
        <dbReference type="EMBL" id="KAK4718212.1"/>
    </source>
</evidence>
<dbReference type="InterPro" id="IPR036691">
    <property type="entry name" value="Endo/exonu/phosph_ase_sf"/>
</dbReference>
<dbReference type="EMBL" id="JAWPEI010000008">
    <property type="protein sequence ID" value="KAK4718212.1"/>
    <property type="molecule type" value="Genomic_DNA"/>
</dbReference>
<name>A0AAV9L1W8_9SOLN</name>
<evidence type="ECO:0008006" key="3">
    <source>
        <dbReference type="Google" id="ProtNLM"/>
    </source>
</evidence>
<evidence type="ECO:0000313" key="2">
    <source>
        <dbReference type="Proteomes" id="UP001311915"/>
    </source>
</evidence>
<comment type="caution">
    <text evidence="1">The sequence shown here is derived from an EMBL/GenBank/DDBJ whole genome shotgun (WGS) entry which is preliminary data.</text>
</comment>
<dbReference type="Proteomes" id="UP001311915">
    <property type="component" value="Unassembled WGS sequence"/>
</dbReference>
<gene>
    <name evidence="1" type="ORF">R3W88_016550</name>
</gene>
<sequence>MPMGVPLSPMNHQITTTMREEESNMIDPPTRILFLKNPLTIDMPQNTERKFLFKVPHEVKKISISTLHYNSHNQSKYIAILIPTVKDKHVLEVGNKINNNTNINLEIGAHSANFMTNVHALIEWNNPTILALTETRMEDHGKILQALDFTDVIQVPVRSIEVIIEPFVVTEQEIYATIKVSSTTTKWYFSTTYAKNSYTYRKTLWESLRNIATKINSPWLVYGDFNEVTNASEKLGGKPINNTKCSSFIRCLDDMNMIDLGFTRLDRSNHDCLSLFPKSNVHQLTRTHSDHCPILLNFIKSYPNMEKVFRFKSMWIRHPDFPNIVREAWKNNSYYNIALENFLKTIKN</sequence>
<keyword evidence="2" id="KW-1185">Reference proteome</keyword>
<organism evidence="1 2">
    <name type="scientific">Solanum pinnatisectum</name>
    <name type="common">tansyleaf nightshade</name>
    <dbReference type="NCBI Taxonomy" id="50273"/>
    <lineage>
        <taxon>Eukaryota</taxon>
        <taxon>Viridiplantae</taxon>
        <taxon>Streptophyta</taxon>
        <taxon>Embryophyta</taxon>
        <taxon>Tracheophyta</taxon>
        <taxon>Spermatophyta</taxon>
        <taxon>Magnoliopsida</taxon>
        <taxon>eudicotyledons</taxon>
        <taxon>Gunneridae</taxon>
        <taxon>Pentapetalae</taxon>
        <taxon>asterids</taxon>
        <taxon>lamiids</taxon>
        <taxon>Solanales</taxon>
        <taxon>Solanaceae</taxon>
        <taxon>Solanoideae</taxon>
        <taxon>Solaneae</taxon>
        <taxon>Solanum</taxon>
    </lineage>
</organism>
<protein>
    <recommendedName>
        <fullName evidence="3">Endonuclease/exonuclease/phosphatase domain-containing protein</fullName>
    </recommendedName>
</protein>
<reference evidence="1 2" key="1">
    <citation type="submission" date="2023-10" db="EMBL/GenBank/DDBJ databases">
        <title>Genome-Wide Identification Analysis in wild type Solanum Pinnatisectum Reveals Some Genes Defensing Phytophthora Infestans.</title>
        <authorList>
            <person name="Sun C."/>
        </authorList>
    </citation>
    <scope>NUCLEOTIDE SEQUENCE [LARGE SCALE GENOMIC DNA]</scope>
    <source>
        <strain evidence="1">LQN</strain>
        <tissue evidence="1">Leaf</tissue>
    </source>
</reference>
<dbReference type="AlphaFoldDB" id="A0AAV9L1W8"/>
<dbReference type="SUPFAM" id="SSF56219">
    <property type="entry name" value="DNase I-like"/>
    <property type="match status" value="1"/>
</dbReference>
<dbReference type="PANTHER" id="PTHR35218:SF7">
    <property type="entry name" value="ENDONUCLEASE_EXONUCLEASE_PHOSPHATASE"/>
    <property type="match status" value="1"/>
</dbReference>